<comment type="caution">
    <text evidence="2">The sequence shown here is derived from an EMBL/GenBank/DDBJ whole genome shotgun (WGS) entry which is preliminary data.</text>
</comment>
<evidence type="ECO:0000313" key="3">
    <source>
        <dbReference type="Proteomes" id="UP000316360"/>
    </source>
</evidence>
<proteinExistence type="predicted"/>
<feature type="domain" description="Xylose isomerase-like TIM barrel" evidence="1">
    <location>
        <begin position="27"/>
        <end position="260"/>
    </location>
</feature>
<organism evidence="2 3">
    <name type="scientific">Aerophobetes bacterium</name>
    <dbReference type="NCBI Taxonomy" id="2030807"/>
    <lineage>
        <taxon>Bacteria</taxon>
        <taxon>Candidatus Aerophobota</taxon>
    </lineage>
</organism>
<keyword evidence="2" id="KW-0413">Isomerase</keyword>
<dbReference type="PANTHER" id="PTHR12110">
    <property type="entry name" value="HYDROXYPYRUVATE ISOMERASE"/>
    <property type="match status" value="1"/>
</dbReference>
<accession>A0A523RPI2</accession>
<dbReference type="SUPFAM" id="SSF51658">
    <property type="entry name" value="Xylose isomerase-like"/>
    <property type="match status" value="1"/>
</dbReference>
<gene>
    <name evidence="2" type="ORF">E3J84_07295</name>
</gene>
<name>A0A523RPI2_UNCAE</name>
<dbReference type="InterPro" id="IPR013022">
    <property type="entry name" value="Xyl_isomerase-like_TIM-brl"/>
</dbReference>
<reference evidence="2 3" key="1">
    <citation type="submission" date="2019-03" db="EMBL/GenBank/DDBJ databases">
        <title>Metabolic potential of uncultured bacteria and archaea associated with petroleum seepage in deep-sea sediments.</title>
        <authorList>
            <person name="Dong X."/>
            <person name="Hubert C."/>
        </authorList>
    </citation>
    <scope>NUCLEOTIDE SEQUENCE [LARGE SCALE GENOMIC DNA]</scope>
    <source>
        <strain evidence="2">E44_bin7</strain>
    </source>
</reference>
<dbReference type="Proteomes" id="UP000316360">
    <property type="component" value="Unassembled WGS sequence"/>
</dbReference>
<dbReference type="GO" id="GO:0016853">
    <property type="term" value="F:isomerase activity"/>
    <property type="evidence" value="ECO:0007669"/>
    <property type="project" value="UniProtKB-KW"/>
</dbReference>
<evidence type="ECO:0000259" key="1">
    <source>
        <dbReference type="Pfam" id="PF01261"/>
    </source>
</evidence>
<dbReference type="Gene3D" id="3.20.20.150">
    <property type="entry name" value="Divalent-metal-dependent TIM barrel enzymes"/>
    <property type="match status" value="1"/>
</dbReference>
<dbReference type="AlphaFoldDB" id="A0A523RPI2"/>
<dbReference type="InterPro" id="IPR036237">
    <property type="entry name" value="Xyl_isomerase-like_sf"/>
</dbReference>
<protein>
    <submittedName>
        <fullName evidence="2">Sugar phosphate isomerase/epimerase</fullName>
    </submittedName>
</protein>
<dbReference type="InterPro" id="IPR050312">
    <property type="entry name" value="IolE/XylAMocC-like"/>
</dbReference>
<evidence type="ECO:0000313" key="2">
    <source>
        <dbReference type="EMBL" id="TET07571.1"/>
    </source>
</evidence>
<dbReference type="PANTHER" id="PTHR12110:SF53">
    <property type="entry name" value="BLR5974 PROTEIN"/>
    <property type="match status" value="1"/>
</dbReference>
<dbReference type="Pfam" id="PF01261">
    <property type="entry name" value="AP_endonuc_2"/>
    <property type="match status" value="1"/>
</dbReference>
<dbReference type="EMBL" id="SOKJ01000416">
    <property type="protein sequence ID" value="TET07571.1"/>
    <property type="molecule type" value="Genomic_DNA"/>
</dbReference>
<sequence length="267" mass="30399">MKISVTIYSLNQYFRQGKMNVKGFIEYCGSLGVDAVDLGYYWRDEEEEVKLVPDWLRENNLELGAYIVNNDFAQEEEKRKEQISLVKHGIERASQLKTEILRIFVGDVKPDFPDYQAARDILISSFKEVSSFAKDRGITLALENHSRLCAKTDQILDLLNGVNSPNLKLNLDIGNFLKVNEDPVSSVRKLAHLAVHTHIKDFKKVKERIVPTVLGEGDVDLDSCLRILKENGYQGYLSLEYEAKIDSKTGVERGVDVLNKSLQRISF</sequence>